<proteinExistence type="predicted"/>
<dbReference type="Proteomes" id="UP000827092">
    <property type="component" value="Unassembled WGS sequence"/>
</dbReference>
<feature type="non-terminal residue" evidence="1">
    <location>
        <position position="61"/>
    </location>
</feature>
<name>A0AAV6TMT7_9ARAC</name>
<gene>
    <name evidence="1" type="ORF">JTE90_014819</name>
</gene>
<evidence type="ECO:0000313" key="2">
    <source>
        <dbReference type="Proteomes" id="UP000827092"/>
    </source>
</evidence>
<dbReference type="EMBL" id="JAFNEN010002273">
    <property type="protein sequence ID" value="KAG8172889.1"/>
    <property type="molecule type" value="Genomic_DNA"/>
</dbReference>
<protein>
    <submittedName>
        <fullName evidence="1">Uncharacterized protein</fullName>
    </submittedName>
</protein>
<organism evidence="1 2">
    <name type="scientific">Oedothorax gibbosus</name>
    <dbReference type="NCBI Taxonomy" id="931172"/>
    <lineage>
        <taxon>Eukaryota</taxon>
        <taxon>Metazoa</taxon>
        <taxon>Ecdysozoa</taxon>
        <taxon>Arthropoda</taxon>
        <taxon>Chelicerata</taxon>
        <taxon>Arachnida</taxon>
        <taxon>Araneae</taxon>
        <taxon>Araneomorphae</taxon>
        <taxon>Entelegynae</taxon>
        <taxon>Araneoidea</taxon>
        <taxon>Linyphiidae</taxon>
        <taxon>Erigoninae</taxon>
        <taxon>Oedothorax</taxon>
    </lineage>
</organism>
<keyword evidence="2" id="KW-1185">Reference proteome</keyword>
<reference evidence="1 2" key="1">
    <citation type="journal article" date="2022" name="Nat. Ecol. Evol.">
        <title>A masculinizing supergene underlies an exaggerated male reproductive morph in a spider.</title>
        <authorList>
            <person name="Hendrickx F."/>
            <person name="De Corte Z."/>
            <person name="Sonet G."/>
            <person name="Van Belleghem S.M."/>
            <person name="Kostlbacher S."/>
            <person name="Vangestel C."/>
        </authorList>
    </citation>
    <scope>NUCLEOTIDE SEQUENCE [LARGE SCALE GENOMIC DNA]</scope>
    <source>
        <strain evidence="1">W744_W776</strain>
    </source>
</reference>
<sequence>MGGSTGSLSSSDLPRPLWYAQDHRSEIIPLGPEIIRDIDCYKYSLDISGKRDNITIFYWFA</sequence>
<dbReference type="AlphaFoldDB" id="A0AAV6TMT7"/>
<comment type="caution">
    <text evidence="1">The sequence shown here is derived from an EMBL/GenBank/DDBJ whole genome shotgun (WGS) entry which is preliminary data.</text>
</comment>
<evidence type="ECO:0000313" key="1">
    <source>
        <dbReference type="EMBL" id="KAG8172889.1"/>
    </source>
</evidence>
<accession>A0AAV6TMT7</accession>